<feature type="transmembrane region" description="Helical" evidence="1">
    <location>
        <begin position="38"/>
        <end position="58"/>
    </location>
</feature>
<evidence type="ECO:0000313" key="2">
    <source>
        <dbReference type="EMBL" id="MDA0140923.1"/>
    </source>
</evidence>
<dbReference type="SUPFAM" id="SSF55811">
    <property type="entry name" value="Nudix"/>
    <property type="match status" value="1"/>
</dbReference>
<evidence type="ECO:0000256" key="1">
    <source>
        <dbReference type="SAM" id="Phobius"/>
    </source>
</evidence>
<evidence type="ECO:0000313" key="3">
    <source>
        <dbReference type="Proteomes" id="UP001147700"/>
    </source>
</evidence>
<keyword evidence="1" id="KW-0472">Membrane</keyword>
<keyword evidence="1" id="KW-1133">Transmembrane helix</keyword>
<keyword evidence="3" id="KW-1185">Reference proteome</keyword>
<name>A0ABT4RR97_9ACTN</name>
<dbReference type="EMBL" id="JAPCID010000047">
    <property type="protein sequence ID" value="MDA0140923.1"/>
    <property type="molecule type" value="Genomic_DNA"/>
</dbReference>
<comment type="caution">
    <text evidence="2">The sequence shown here is derived from an EMBL/GenBank/DDBJ whole genome shotgun (WGS) entry which is preliminary data.</text>
</comment>
<protein>
    <recommendedName>
        <fullName evidence="4">DUF3137 domain-containing protein</fullName>
    </recommendedName>
</protein>
<dbReference type="Gene3D" id="3.90.79.10">
    <property type="entry name" value="Nucleoside Triphosphate Pyrophosphohydrolase"/>
    <property type="match status" value="1"/>
</dbReference>
<accession>A0ABT4RR97</accession>
<sequence length="235" mass="26675">MWLRYARYAGGVVAVSVALNLVASWLEVSWAPAKRVSVALVGLGLLAVGLVQGIRSVYSWLRGGRYAVEAIVLDEQHHLMLYWHHFHQRFLPPGGRMGRLELPHIAIRHRLAERVGLSDSQYEFDPRFQAVDVRESPFLGRVRRVPAPFLVQVESHNQRRLVRLHYDFIYVLRTLGPYQPPPSADVVWTNVCFVDLATLENMVQNAETFPDVLDAYKRVLRVLTGPHVHGEPGAS</sequence>
<feature type="transmembrane region" description="Helical" evidence="1">
    <location>
        <begin position="7"/>
        <end position="26"/>
    </location>
</feature>
<dbReference type="Proteomes" id="UP001147700">
    <property type="component" value="Unassembled WGS sequence"/>
</dbReference>
<gene>
    <name evidence="2" type="ORF">OJ962_25735</name>
</gene>
<evidence type="ECO:0008006" key="4">
    <source>
        <dbReference type="Google" id="ProtNLM"/>
    </source>
</evidence>
<reference evidence="2" key="1">
    <citation type="submission" date="2022-10" db="EMBL/GenBank/DDBJ databases">
        <title>The WGS of Solirubrobacter sp. CPCC 204708.</title>
        <authorList>
            <person name="Jiang Z."/>
        </authorList>
    </citation>
    <scope>NUCLEOTIDE SEQUENCE</scope>
    <source>
        <strain evidence="2">CPCC 204708</strain>
    </source>
</reference>
<proteinExistence type="predicted"/>
<organism evidence="2 3">
    <name type="scientific">Solirubrobacter deserti</name>
    <dbReference type="NCBI Taxonomy" id="2282478"/>
    <lineage>
        <taxon>Bacteria</taxon>
        <taxon>Bacillati</taxon>
        <taxon>Actinomycetota</taxon>
        <taxon>Thermoleophilia</taxon>
        <taxon>Solirubrobacterales</taxon>
        <taxon>Solirubrobacteraceae</taxon>
        <taxon>Solirubrobacter</taxon>
    </lineage>
</organism>
<dbReference type="InterPro" id="IPR015797">
    <property type="entry name" value="NUDIX_hydrolase-like_dom_sf"/>
</dbReference>
<dbReference type="RefSeq" id="WP_202958342.1">
    <property type="nucleotide sequence ID" value="NZ_JAPCID010000047.1"/>
</dbReference>
<keyword evidence="1" id="KW-0812">Transmembrane</keyword>